<evidence type="ECO:0000313" key="2">
    <source>
        <dbReference type="Proteomes" id="UP001283361"/>
    </source>
</evidence>
<keyword evidence="2" id="KW-1185">Reference proteome</keyword>
<gene>
    <name evidence="1" type="ORF">RRG08_025126</name>
</gene>
<dbReference type="AlphaFoldDB" id="A0AAE0ZV64"/>
<dbReference type="EMBL" id="JAWDGP010003259">
    <property type="protein sequence ID" value="KAK3775908.1"/>
    <property type="molecule type" value="Genomic_DNA"/>
</dbReference>
<evidence type="ECO:0000313" key="1">
    <source>
        <dbReference type="EMBL" id="KAK3775908.1"/>
    </source>
</evidence>
<organism evidence="1 2">
    <name type="scientific">Elysia crispata</name>
    <name type="common">lettuce slug</name>
    <dbReference type="NCBI Taxonomy" id="231223"/>
    <lineage>
        <taxon>Eukaryota</taxon>
        <taxon>Metazoa</taxon>
        <taxon>Spiralia</taxon>
        <taxon>Lophotrochozoa</taxon>
        <taxon>Mollusca</taxon>
        <taxon>Gastropoda</taxon>
        <taxon>Heterobranchia</taxon>
        <taxon>Euthyneura</taxon>
        <taxon>Panpulmonata</taxon>
        <taxon>Sacoglossa</taxon>
        <taxon>Placobranchoidea</taxon>
        <taxon>Plakobranchidae</taxon>
        <taxon>Elysia</taxon>
    </lineage>
</organism>
<name>A0AAE0ZV64_9GAST</name>
<reference evidence="1" key="1">
    <citation type="journal article" date="2023" name="G3 (Bethesda)">
        <title>A reference genome for the long-term kleptoplast-retaining sea slug Elysia crispata morphotype clarki.</title>
        <authorList>
            <person name="Eastman K.E."/>
            <person name="Pendleton A.L."/>
            <person name="Shaikh M.A."/>
            <person name="Suttiyut T."/>
            <person name="Ogas R."/>
            <person name="Tomko P."/>
            <person name="Gavelis G."/>
            <person name="Widhalm J.R."/>
            <person name="Wisecaver J.H."/>
        </authorList>
    </citation>
    <scope>NUCLEOTIDE SEQUENCE</scope>
    <source>
        <strain evidence="1">ECLA1</strain>
    </source>
</reference>
<sequence>MIPWFFALDHNHYARWMTVHVSTLFALQTKYPKIFAELLKGNFVTQNSKHKFSAVAHDQVQLTAMVKGDGGVIGLTEIDTALRRYMIAGPEMARLSMEYNDNESKKLNDTECHHEQIPSVQ</sequence>
<comment type="caution">
    <text evidence="1">The sequence shown here is derived from an EMBL/GenBank/DDBJ whole genome shotgun (WGS) entry which is preliminary data.</text>
</comment>
<protein>
    <submittedName>
        <fullName evidence="1">Uncharacterized protein</fullName>
    </submittedName>
</protein>
<dbReference type="Proteomes" id="UP001283361">
    <property type="component" value="Unassembled WGS sequence"/>
</dbReference>
<proteinExistence type="predicted"/>
<dbReference type="PANTHER" id="PTHR47018">
    <property type="entry name" value="CXC DOMAIN-CONTAINING PROTEIN-RELATED"/>
    <property type="match status" value="1"/>
</dbReference>
<accession>A0AAE0ZV64</accession>